<reference evidence="10" key="1">
    <citation type="submission" date="2023-02" db="EMBL/GenBank/DDBJ databases">
        <title>Genome sequence of Hyphococcus flavus.</title>
        <authorList>
            <person name="Rong J.-C."/>
            <person name="Zhao Q."/>
            <person name="Yi M."/>
            <person name="Wu J.-Y."/>
        </authorList>
    </citation>
    <scope>NUCLEOTIDE SEQUENCE</scope>
    <source>
        <strain evidence="10">MCCC 1K03223</strain>
    </source>
</reference>
<evidence type="ECO:0000256" key="7">
    <source>
        <dbReference type="ARBA" id="ARBA00047625"/>
    </source>
</evidence>
<evidence type="ECO:0000256" key="6">
    <source>
        <dbReference type="ARBA" id="ARBA00047517"/>
    </source>
</evidence>
<dbReference type="InterPro" id="IPR000277">
    <property type="entry name" value="Cys/Met-Metab_PyrdxlP-dep_enz"/>
</dbReference>
<comment type="pathway">
    <text evidence="5">Amino-acid biosynthesis; L-methionine biosynthesis via de novo pathway; L-homocysteine from L-cystathionine: step 1/1.</text>
</comment>
<dbReference type="InterPro" id="IPR015424">
    <property type="entry name" value="PyrdxlP-dep_Trfase"/>
</dbReference>
<evidence type="ECO:0000256" key="5">
    <source>
        <dbReference type="ARBA" id="ARBA00046315"/>
    </source>
</evidence>
<dbReference type="InterPro" id="IPR006233">
    <property type="entry name" value="Cys_b_lyase_bac"/>
</dbReference>
<dbReference type="PANTHER" id="PTHR43500">
    <property type="entry name" value="CYSTATHIONINE BETA-LYASE-RELATED"/>
    <property type="match status" value="1"/>
</dbReference>
<dbReference type="CDD" id="cd00614">
    <property type="entry name" value="CGS_like"/>
    <property type="match status" value="1"/>
</dbReference>
<dbReference type="KEGG" id="hfl:PUV54_02070"/>
<dbReference type="EMBL" id="CP118166">
    <property type="protein sequence ID" value="WDI31975.1"/>
    <property type="molecule type" value="Genomic_DNA"/>
</dbReference>
<evidence type="ECO:0000313" key="11">
    <source>
        <dbReference type="Proteomes" id="UP001214043"/>
    </source>
</evidence>
<comment type="similarity">
    <text evidence="2 9">Belongs to the trans-sulfuration enzymes family.</text>
</comment>
<evidence type="ECO:0000313" key="10">
    <source>
        <dbReference type="EMBL" id="WDI31975.1"/>
    </source>
</evidence>
<evidence type="ECO:0000256" key="9">
    <source>
        <dbReference type="RuleBase" id="RU362118"/>
    </source>
</evidence>
<comment type="cofactor">
    <cofactor evidence="1 9">
        <name>pyridoxal 5'-phosphate</name>
        <dbReference type="ChEBI" id="CHEBI:597326"/>
    </cofactor>
</comment>
<evidence type="ECO:0000256" key="1">
    <source>
        <dbReference type="ARBA" id="ARBA00001933"/>
    </source>
</evidence>
<dbReference type="InterPro" id="IPR015421">
    <property type="entry name" value="PyrdxlP-dep_Trfase_major"/>
</dbReference>
<evidence type="ECO:0000256" key="2">
    <source>
        <dbReference type="ARBA" id="ARBA00009077"/>
    </source>
</evidence>
<protein>
    <submittedName>
        <fullName evidence="10">Cystathionine beta-lyase</fullName>
        <ecNumber evidence="10">4.4.1.13</ecNumber>
    </submittedName>
</protein>
<dbReference type="FunFam" id="3.40.640.10:FF:000046">
    <property type="entry name" value="Cystathionine gamma-lyase"/>
    <property type="match status" value="1"/>
</dbReference>
<dbReference type="AlphaFoldDB" id="A0AAF0CBW1"/>
<sequence>MKADNIPYTDIIDDQKDQKSAKKEVLKRATIATHGGPRPSEQAGMLNPPVYRASTVVYPTVEAYKRRHDGYYDDVIYGLYGTKTTFALADAISKLENASDTLITSSGTAANALAAAAFLSAGDHLLAADCVYGTTRKFFETILKRFGVEITYFNPRIGDEIRTEFRRNTRVVFLESPGSQLFEMIDIPVVVEAARAAGAVTLIDNTWATPLYYRPLDHGVDVSIQSGTKYFSGHSDIMLGSISVRSRSHFEQIKDMAGRWGNSASPDDCYLAHRGLRTLDVRMERHQQNALRLIEWFARQPEVARIRYPALKDDPGYDVWRRDYAGASGLFGVELSRMSDHAASAFFDHLSLFGLGSSWGGYESLLVPAWPKPVRVASAVDEDCELIRVHAGLEDPADLIADLEAAFARMRAVTS</sequence>
<accession>A0AAF0CBW1</accession>
<dbReference type="PROSITE" id="PS00868">
    <property type="entry name" value="CYS_MET_METAB_PP"/>
    <property type="match status" value="1"/>
</dbReference>
<name>A0AAF0CBW1_9PROT</name>
<keyword evidence="3 8" id="KW-0663">Pyridoxal phosphate</keyword>
<evidence type="ECO:0000256" key="4">
    <source>
        <dbReference type="ARBA" id="ARBA00023239"/>
    </source>
</evidence>
<dbReference type="NCBIfam" id="TIGR01324">
    <property type="entry name" value="cysta_beta_ly_B"/>
    <property type="match status" value="1"/>
</dbReference>
<evidence type="ECO:0000256" key="8">
    <source>
        <dbReference type="PIRSR" id="PIRSR001434-2"/>
    </source>
</evidence>
<dbReference type="InterPro" id="IPR054542">
    <property type="entry name" value="Cys_met_metab_PP"/>
</dbReference>
<dbReference type="GO" id="GO:0047804">
    <property type="term" value="F:cysteine-S-conjugate beta-lyase activity"/>
    <property type="evidence" value="ECO:0007669"/>
    <property type="project" value="UniProtKB-EC"/>
</dbReference>
<dbReference type="GO" id="GO:0030170">
    <property type="term" value="F:pyridoxal phosphate binding"/>
    <property type="evidence" value="ECO:0007669"/>
    <property type="project" value="InterPro"/>
</dbReference>
<dbReference type="GO" id="GO:0019346">
    <property type="term" value="P:transsulfuration"/>
    <property type="evidence" value="ECO:0007669"/>
    <property type="project" value="InterPro"/>
</dbReference>
<dbReference type="PIRSF" id="PIRSF001434">
    <property type="entry name" value="CGS"/>
    <property type="match status" value="1"/>
</dbReference>
<dbReference type="SUPFAM" id="SSF53383">
    <property type="entry name" value="PLP-dependent transferases"/>
    <property type="match status" value="1"/>
</dbReference>
<dbReference type="InterPro" id="IPR015422">
    <property type="entry name" value="PyrdxlP-dep_Trfase_small"/>
</dbReference>
<dbReference type="Gene3D" id="3.40.640.10">
    <property type="entry name" value="Type I PLP-dependent aspartate aminotransferase-like (Major domain)"/>
    <property type="match status" value="1"/>
</dbReference>
<proteinExistence type="inferred from homology"/>
<feature type="modified residue" description="N6-(pyridoxal phosphate)lysine" evidence="8">
    <location>
        <position position="229"/>
    </location>
</feature>
<dbReference type="Proteomes" id="UP001214043">
    <property type="component" value="Chromosome"/>
</dbReference>
<dbReference type="Pfam" id="PF01053">
    <property type="entry name" value="Cys_Met_Meta_PP"/>
    <property type="match status" value="1"/>
</dbReference>
<dbReference type="EC" id="4.4.1.13" evidence="10"/>
<keyword evidence="4 10" id="KW-0456">Lyase</keyword>
<dbReference type="GO" id="GO:0019450">
    <property type="term" value="P:L-cysteine catabolic process to pyruvate"/>
    <property type="evidence" value="ECO:0007669"/>
    <property type="project" value="TreeGrafter"/>
</dbReference>
<evidence type="ECO:0000256" key="3">
    <source>
        <dbReference type="ARBA" id="ARBA00022898"/>
    </source>
</evidence>
<dbReference type="RefSeq" id="WP_274493859.1">
    <property type="nucleotide sequence ID" value="NZ_CP118166.1"/>
</dbReference>
<keyword evidence="11" id="KW-1185">Reference proteome</keyword>
<dbReference type="PANTHER" id="PTHR43500:SF1">
    <property type="entry name" value="CYSTATHIONINE BETA-LYASE-RELATED"/>
    <property type="match status" value="1"/>
</dbReference>
<comment type="catalytic activity">
    <reaction evidence="6">
        <text>L,L-cystathionine + H2O = L-homocysteine + pyruvate + NH4(+)</text>
        <dbReference type="Rhea" id="RHEA:13965"/>
        <dbReference type="ChEBI" id="CHEBI:15361"/>
        <dbReference type="ChEBI" id="CHEBI:15377"/>
        <dbReference type="ChEBI" id="CHEBI:28938"/>
        <dbReference type="ChEBI" id="CHEBI:58161"/>
        <dbReference type="ChEBI" id="CHEBI:58199"/>
    </reaction>
</comment>
<dbReference type="Gene3D" id="3.90.1150.10">
    <property type="entry name" value="Aspartate Aminotransferase, domain 1"/>
    <property type="match status" value="1"/>
</dbReference>
<organism evidence="10 11">
    <name type="scientific">Hyphococcus flavus</name>
    <dbReference type="NCBI Taxonomy" id="1866326"/>
    <lineage>
        <taxon>Bacteria</taxon>
        <taxon>Pseudomonadati</taxon>
        <taxon>Pseudomonadota</taxon>
        <taxon>Alphaproteobacteria</taxon>
        <taxon>Parvularculales</taxon>
        <taxon>Parvularculaceae</taxon>
        <taxon>Hyphococcus</taxon>
    </lineage>
</organism>
<comment type="catalytic activity">
    <reaction evidence="7">
        <text>an S-substituted L-cysteine + H2O = a thiol + pyruvate + NH4(+)</text>
        <dbReference type="Rhea" id="RHEA:18121"/>
        <dbReference type="ChEBI" id="CHEBI:15361"/>
        <dbReference type="ChEBI" id="CHEBI:15377"/>
        <dbReference type="ChEBI" id="CHEBI:28938"/>
        <dbReference type="ChEBI" id="CHEBI:29256"/>
        <dbReference type="ChEBI" id="CHEBI:58717"/>
        <dbReference type="EC" id="4.4.1.13"/>
    </reaction>
</comment>
<gene>
    <name evidence="10" type="primary">metC</name>
    <name evidence="10" type="ORF">PUV54_02070</name>
</gene>